<evidence type="ECO:0000313" key="1">
    <source>
        <dbReference type="EMBL" id="HEA16352.1"/>
    </source>
</evidence>
<dbReference type="InterPro" id="IPR036513">
    <property type="entry name" value="STAS_dom_sf"/>
</dbReference>
<protein>
    <submittedName>
        <fullName evidence="1">Uncharacterized protein</fullName>
    </submittedName>
</protein>
<dbReference type="AlphaFoldDB" id="A0A7V1CXW7"/>
<dbReference type="Gene3D" id="3.30.750.24">
    <property type="entry name" value="STAS domain"/>
    <property type="match status" value="1"/>
</dbReference>
<dbReference type="Proteomes" id="UP000886188">
    <property type="component" value="Unassembled WGS sequence"/>
</dbReference>
<name>A0A7V1CXW7_9GAMM</name>
<dbReference type="EMBL" id="DRGM01000082">
    <property type="protein sequence ID" value="HEA16352.1"/>
    <property type="molecule type" value="Genomic_DNA"/>
</dbReference>
<accession>A0A7V1CXW7</accession>
<reference evidence="1" key="1">
    <citation type="journal article" date="2020" name="mSystems">
        <title>Genome- and Community-Level Interaction Insights into Carbon Utilization and Element Cycling Functions of Hydrothermarchaeota in Hydrothermal Sediment.</title>
        <authorList>
            <person name="Zhou Z."/>
            <person name="Liu Y."/>
            <person name="Xu W."/>
            <person name="Pan J."/>
            <person name="Luo Z.H."/>
            <person name="Li M."/>
        </authorList>
    </citation>
    <scope>NUCLEOTIDE SEQUENCE [LARGE SCALE GENOMIC DNA]</scope>
    <source>
        <strain evidence="1">HyVt-346</strain>
    </source>
</reference>
<sequence length="68" mass="7595">MITYGIRKFIASFDFKEVLAKVIIDLTDGHFWNITAINCPLLSICSPAASCCWRFRVSVVANAALESR</sequence>
<proteinExistence type="predicted"/>
<organism evidence="1">
    <name type="scientific">Pseudoalteromonas prydzensis</name>
    <dbReference type="NCBI Taxonomy" id="182141"/>
    <lineage>
        <taxon>Bacteria</taxon>
        <taxon>Pseudomonadati</taxon>
        <taxon>Pseudomonadota</taxon>
        <taxon>Gammaproteobacteria</taxon>
        <taxon>Alteromonadales</taxon>
        <taxon>Pseudoalteromonadaceae</taxon>
        <taxon>Pseudoalteromonas</taxon>
    </lineage>
</organism>
<gene>
    <name evidence="1" type="ORF">ENH88_07875</name>
</gene>
<comment type="caution">
    <text evidence="1">The sequence shown here is derived from an EMBL/GenBank/DDBJ whole genome shotgun (WGS) entry which is preliminary data.</text>
</comment>